<dbReference type="Proteomes" id="UP000823775">
    <property type="component" value="Unassembled WGS sequence"/>
</dbReference>
<protein>
    <submittedName>
        <fullName evidence="1">Uncharacterized protein</fullName>
    </submittedName>
</protein>
<keyword evidence="2" id="KW-1185">Reference proteome</keyword>
<accession>A0ABS8SJL2</accession>
<reference evidence="1 2" key="1">
    <citation type="journal article" date="2021" name="BMC Genomics">
        <title>Datura genome reveals duplications of psychoactive alkaloid biosynthetic genes and high mutation rate following tissue culture.</title>
        <authorList>
            <person name="Rajewski A."/>
            <person name="Carter-House D."/>
            <person name="Stajich J."/>
            <person name="Litt A."/>
        </authorList>
    </citation>
    <scope>NUCLEOTIDE SEQUENCE [LARGE SCALE GENOMIC DNA]</scope>
    <source>
        <strain evidence="1">AR-01</strain>
    </source>
</reference>
<dbReference type="EMBL" id="JACEIK010000561">
    <property type="protein sequence ID" value="MCD7459098.1"/>
    <property type="molecule type" value="Genomic_DNA"/>
</dbReference>
<sequence length="66" mass="7303">CKMKKAEDVARKKTATNVGVLMNVSKKKEKLIETEKPTTITNTGKEGRLKVMHSYSESTSSFSPEA</sequence>
<comment type="caution">
    <text evidence="1">The sequence shown here is derived from an EMBL/GenBank/DDBJ whole genome shotgun (WGS) entry which is preliminary data.</text>
</comment>
<gene>
    <name evidence="1" type="ORF">HAX54_040082</name>
</gene>
<evidence type="ECO:0000313" key="1">
    <source>
        <dbReference type="EMBL" id="MCD7459098.1"/>
    </source>
</evidence>
<evidence type="ECO:0000313" key="2">
    <source>
        <dbReference type="Proteomes" id="UP000823775"/>
    </source>
</evidence>
<feature type="non-terminal residue" evidence="1">
    <location>
        <position position="1"/>
    </location>
</feature>
<organism evidence="1 2">
    <name type="scientific">Datura stramonium</name>
    <name type="common">Jimsonweed</name>
    <name type="synonym">Common thornapple</name>
    <dbReference type="NCBI Taxonomy" id="4076"/>
    <lineage>
        <taxon>Eukaryota</taxon>
        <taxon>Viridiplantae</taxon>
        <taxon>Streptophyta</taxon>
        <taxon>Embryophyta</taxon>
        <taxon>Tracheophyta</taxon>
        <taxon>Spermatophyta</taxon>
        <taxon>Magnoliopsida</taxon>
        <taxon>eudicotyledons</taxon>
        <taxon>Gunneridae</taxon>
        <taxon>Pentapetalae</taxon>
        <taxon>asterids</taxon>
        <taxon>lamiids</taxon>
        <taxon>Solanales</taxon>
        <taxon>Solanaceae</taxon>
        <taxon>Solanoideae</taxon>
        <taxon>Datureae</taxon>
        <taxon>Datura</taxon>
    </lineage>
</organism>
<proteinExistence type="predicted"/>
<name>A0ABS8SJL2_DATST</name>